<keyword evidence="7 9" id="KW-0449">Lipoprotein</keyword>
<comment type="caution">
    <text evidence="10">The sequence shown here is derived from an EMBL/GenBank/DDBJ whole genome shotgun (WGS) entry which is preliminary data.</text>
</comment>
<evidence type="ECO:0000313" key="10">
    <source>
        <dbReference type="EMBL" id="KAL2811944.1"/>
    </source>
</evidence>
<evidence type="ECO:0000256" key="5">
    <source>
        <dbReference type="ARBA" id="ARBA00023157"/>
    </source>
</evidence>
<keyword evidence="3 9" id="KW-0808">Transferase</keyword>
<gene>
    <name evidence="10" type="ORF">BJX63DRAFT_397649</name>
</gene>
<evidence type="ECO:0000256" key="2">
    <source>
        <dbReference type="ARBA" id="ARBA00007528"/>
    </source>
</evidence>
<proteinExistence type="inferred from homology"/>
<evidence type="ECO:0000256" key="8">
    <source>
        <dbReference type="ARBA" id="ARBA00025026"/>
    </source>
</evidence>
<dbReference type="InterPro" id="IPR017853">
    <property type="entry name" value="GH"/>
</dbReference>
<evidence type="ECO:0000256" key="6">
    <source>
        <dbReference type="ARBA" id="ARBA00023180"/>
    </source>
</evidence>
<dbReference type="Pfam" id="PF03198">
    <property type="entry name" value="Glyco_hydro_72"/>
    <property type="match status" value="1"/>
</dbReference>
<accession>A0ABR4H916</accession>
<evidence type="ECO:0000256" key="7">
    <source>
        <dbReference type="ARBA" id="ARBA00023288"/>
    </source>
</evidence>
<dbReference type="PANTHER" id="PTHR31468:SF2">
    <property type="entry name" value="1,3-BETA-GLUCANOSYLTRANSFERASE GAS1"/>
    <property type="match status" value="1"/>
</dbReference>
<evidence type="ECO:0000256" key="9">
    <source>
        <dbReference type="RuleBase" id="RU361209"/>
    </source>
</evidence>
<dbReference type="SUPFAM" id="SSF51445">
    <property type="entry name" value="(Trans)glycosidases"/>
    <property type="match status" value="1"/>
</dbReference>
<evidence type="ECO:0000256" key="4">
    <source>
        <dbReference type="ARBA" id="ARBA00022729"/>
    </source>
</evidence>
<keyword evidence="11" id="KW-1185">Reference proteome</keyword>
<dbReference type="Proteomes" id="UP001610334">
    <property type="component" value="Unassembled WGS sequence"/>
</dbReference>
<dbReference type="InterPro" id="IPR004886">
    <property type="entry name" value="Glucanosyltransferase"/>
</dbReference>
<evidence type="ECO:0000256" key="3">
    <source>
        <dbReference type="ARBA" id="ARBA00022679"/>
    </source>
</evidence>
<keyword evidence="9" id="KW-0336">GPI-anchor</keyword>
<dbReference type="PANTHER" id="PTHR31468">
    <property type="entry name" value="1,3-BETA-GLUCANOSYLTRANSFERASE GAS1"/>
    <property type="match status" value="1"/>
</dbReference>
<protein>
    <recommendedName>
        <fullName evidence="9">1,3-beta-glucanosyltransferase</fullName>
        <ecNumber evidence="9">2.4.1.-</ecNumber>
    </recommendedName>
</protein>
<name>A0ABR4H916_9EURO</name>
<comment type="subcellular location">
    <subcellularLocation>
        <location evidence="1 9">Cell membrane</location>
        <topology evidence="1 9">Lipid-anchor</topology>
        <topology evidence="1 9">GPI-anchor</topology>
    </subcellularLocation>
</comment>
<comment type="similarity">
    <text evidence="2 9">Belongs to the glycosyl hydrolase 72 family.</text>
</comment>
<keyword evidence="6" id="KW-0325">Glycoprotein</keyword>
<reference evidence="10 11" key="1">
    <citation type="submission" date="2024-07" db="EMBL/GenBank/DDBJ databases">
        <title>Section-level genome sequencing and comparative genomics of Aspergillus sections Usti and Cavernicolus.</title>
        <authorList>
            <consortium name="Lawrence Berkeley National Laboratory"/>
            <person name="Nybo J.L."/>
            <person name="Vesth T.C."/>
            <person name="Theobald S."/>
            <person name="Frisvad J.C."/>
            <person name="Larsen T.O."/>
            <person name="Kjaerboelling I."/>
            <person name="Rothschild-Mancinelli K."/>
            <person name="Lyhne E.K."/>
            <person name="Kogle M.E."/>
            <person name="Barry K."/>
            <person name="Clum A."/>
            <person name="Na H."/>
            <person name="Ledsgaard L."/>
            <person name="Lin J."/>
            <person name="Lipzen A."/>
            <person name="Kuo A."/>
            <person name="Riley R."/>
            <person name="Mondo S."/>
            <person name="Labutti K."/>
            <person name="Haridas S."/>
            <person name="Pangalinan J."/>
            <person name="Salamov A.A."/>
            <person name="Simmons B.A."/>
            <person name="Magnuson J.K."/>
            <person name="Chen J."/>
            <person name="Drula E."/>
            <person name="Henrissat B."/>
            <person name="Wiebenga A."/>
            <person name="Lubbers R.J."/>
            <person name="Gomes A.C."/>
            <person name="Makela M.R."/>
            <person name="Stajich J."/>
            <person name="Grigoriev I.V."/>
            <person name="Mortensen U.H."/>
            <person name="De Vries R.P."/>
            <person name="Baker S.E."/>
            <person name="Andersen M.R."/>
        </authorList>
    </citation>
    <scope>NUCLEOTIDE SEQUENCE [LARGE SCALE GENOMIC DNA]</scope>
    <source>
        <strain evidence="10 11">CBS 588.65</strain>
    </source>
</reference>
<dbReference type="EC" id="2.4.1.-" evidence="9"/>
<keyword evidence="4" id="KW-0732">Signal</keyword>
<comment type="function">
    <text evidence="8">Splits internally a 1,3-beta-glucan molecule and transfers the newly generated reducing end (the donor) to the non-reducing end of another 1,3-beta-glucan molecule (the acceptor) forming a 1,3-beta linkage, resulting in the elongation of 1,3-beta-glucan chains in the cell wall. Involved in cell wall morphogenesis.</text>
</comment>
<organism evidence="10 11">
    <name type="scientific">Aspergillus granulosus</name>
    <dbReference type="NCBI Taxonomy" id="176169"/>
    <lineage>
        <taxon>Eukaryota</taxon>
        <taxon>Fungi</taxon>
        <taxon>Dikarya</taxon>
        <taxon>Ascomycota</taxon>
        <taxon>Pezizomycotina</taxon>
        <taxon>Eurotiomycetes</taxon>
        <taxon>Eurotiomycetidae</taxon>
        <taxon>Eurotiales</taxon>
        <taxon>Aspergillaceae</taxon>
        <taxon>Aspergillus</taxon>
        <taxon>Aspergillus subgen. Nidulantes</taxon>
    </lineage>
</organism>
<dbReference type="EMBL" id="JBFXLT010000052">
    <property type="protein sequence ID" value="KAL2811944.1"/>
    <property type="molecule type" value="Genomic_DNA"/>
</dbReference>
<dbReference type="Gene3D" id="3.20.20.80">
    <property type="entry name" value="Glycosidases"/>
    <property type="match status" value="1"/>
</dbReference>
<keyword evidence="9" id="KW-0472">Membrane</keyword>
<sequence length="308" mass="34451">MRLLGDAGIYVITYLNPLNGLASGNVTWTTEDFTAQTTIIDAFAGFDNVLAFFVQIGDSGPTTGVNTAVDDTARTGNELLSAYARAVVRDMKAYIASRVNQRGKDAETGYRQVPVGYAAYATDLLDDEVTFFTCGYKEERVDIFGIRSESWCGGSGFRSSGWENLTNRFEDSNVPVVMAEYYCGDPDRRDEDLNDVDKLYDEDMVEVWSGGMFYTYAGQDYGTLLPHTTWSGTGPLTASRPRRDRRLWGGDKVLCLRHVLLHPLVLQPLPYKLNFLLRWHHFVSHGQPILPRTTPTAGQTILRLHPPQ</sequence>
<evidence type="ECO:0000313" key="11">
    <source>
        <dbReference type="Proteomes" id="UP001610334"/>
    </source>
</evidence>
<keyword evidence="5" id="KW-1015">Disulfide bond</keyword>
<evidence type="ECO:0000256" key="1">
    <source>
        <dbReference type="ARBA" id="ARBA00004609"/>
    </source>
</evidence>